<proteinExistence type="predicted"/>
<reference evidence="2" key="1">
    <citation type="journal article" date="2019" name="Int. J. Syst. Evol. Microbiol.">
        <title>The Global Catalogue of Microorganisms (GCM) 10K type strain sequencing project: providing services to taxonomists for standard genome sequencing and annotation.</title>
        <authorList>
            <consortium name="The Broad Institute Genomics Platform"/>
            <consortium name="The Broad Institute Genome Sequencing Center for Infectious Disease"/>
            <person name="Wu L."/>
            <person name="Ma J."/>
        </authorList>
    </citation>
    <scope>NUCLEOTIDE SEQUENCE [LARGE SCALE GENOMIC DNA]</scope>
    <source>
        <strain evidence="2">JCM 17066</strain>
    </source>
</reference>
<dbReference type="Gene3D" id="1.20.58.320">
    <property type="entry name" value="TPR-like"/>
    <property type="match status" value="1"/>
</dbReference>
<sequence length="196" mass="22498">MEEILGIRQFWFGDDPDDERTDKRQAGLWWSKDAGVDRQIRQQFENTLLAVERGDLSHWDESPEGLSALILLTDQFSRNMYRGTARAFAFDALALAFCRLAIEREFDLAMRPIERVFMHMPLVHSESLADQQQAVQLARALTTPGQQNCFTGFLDFAIQHHDIIARFGRYPHRNLILGRPSSAEELAFLQQPGSSF</sequence>
<comment type="caution">
    <text evidence="1">The sequence shown here is derived from an EMBL/GenBank/DDBJ whole genome shotgun (WGS) entry which is preliminary data.</text>
</comment>
<gene>
    <name evidence="1" type="ORF">ACFPM8_05485</name>
</gene>
<dbReference type="Pfam" id="PF06041">
    <property type="entry name" value="DUF924"/>
    <property type="match status" value="1"/>
</dbReference>
<evidence type="ECO:0000313" key="1">
    <source>
        <dbReference type="EMBL" id="MFC5473405.1"/>
    </source>
</evidence>
<dbReference type="Proteomes" id="UP001596045">
    <property type="component" value="Unassembled WGS sequence"/>
</dbReference>
<name>A0ABW0M5S7_9BURK</name>
<dbReference type="RefSeq" id="WP_378995821.1">
    <property type="nucleotide sequence ID" value="NZ_JBHSMT010000009.1"/>
</dbReference>
<keyword evidence="2" id="KW-1185">Reference proteome</keyword>
<organism evidence="1 2">
    <name type="scientific">Paraherbaspirillum soli</name>
    <dbReference type="NCBI Taxonomy" id="631222"/>
    <lineage>
        <taxon>Bacteria</taxon>
        <taxon>Pseudomonadati</taxon>
        <taxon>Pseudomonadota</taxon>
        <taxon>Betaproteobacteria</taxon>
        <taxon>Burkholderiales</taxon>
        <taxon>Oxalobacteraceae</taxon>
        <taxon>Paraherbaspirillum</taxon>
    </lineage>
</organism>
<dbReference type="EMBL" id="JBHSMT010000009">
    <property type="protein sequence ID" value="MFC5473405.1"/>
    <property type="molecule type" value="Genomic_DNA"/>
</dbReference>
<protein>
    <submittedName>
        <fullName evidence="1">DUF924 family protein</fullName>
    </submittedName>
</protein>
<dbReference type="InterPro" id="IPR011990">
    <property type="entry name" value="TPR-like_helical_dom_sf"/>
</dbReference>
<accession>A0ABW0M5S7</accession>
<dbReference type="InterPro" id="IPR010323">
    <property type="entry name" value="DUF924"/>
</dbReference>
<dbReference type="SUPFAM" id="SSF48452">
    <property type="entry name" value="TPR-like"/>
    <property type="match status" value="1"/>
</dbReference>
<evidence type="ECO:0000313" key="2">
    <source>
        <dbReference type="Proteomes" id="UP001596045"/>
    </source>
</evidence>
<dbReference type="Gene3D" id="1.25.40.10">
    <property type="entry name" value="Tetratricopeptide repeat domain"/>
    <property type="match status" value="1"/>
</dbReference>